<accession>A0AAV5WIK1</accession>
<name>A0AAV5WIK1_9BILA</name>
<keyword evidence="1" id="KW-0472">Membrane</keyword>
<dbReference type="Proteomes" id="UP001432322">
    <property type="component" value="Unassembled WGS sequence"/>
</dbReference>
<evidence type="ECO:0000313" key="3">
    <source>
        <dbReference type="Proteomes" id="UP001432322"/>
    </source>
</evidence>
<keyword evidence="3" id="KW-1185">Reference proteome</keyword>
<evidence type="ECO:0000313" key="2">
    <source>
        <dbReference type="EMBL" id="GMT29712.1"/>
    </source>
</evidence>
<feature type="transmembrane region" description="Helical" evidence="1">
    <location>
        <begin position="214"/>
        <end position="232"/>
    </location>
</feature>
<feature type="transmembrane region" description="Helical" evidence="1">
    <location>
        <begin position="149"/>
        <end position="173"/>
    </location>
</feature>
<dbReference type="EMBL" id="BTSY01000005">
    <property type="protein sequence ID" value="GMT29712.1"/>
    <property type="molecule type" value="Genomic_DNA"/>
</dbReference>
<feature type="transmembrane region" description="Helical" evidence="1">
    <location>
        <begin position="106"/>
        <end position="128"/>
    </location>
</feature>
<comment type="caution">
    <text evidence="2">The sequence shown here is derived from an EMBL/GenBank/DDBJ whole genome shotgun (WGS) entry which is preliminary data.</text>
</comment>
<feature type="transmembrane region" description="Helical" evidence="1">
    <location>
        <begin position="80"/>
        <end position="100"/>
    </location>
</feature>
<sequence length="278" mass="31113">THGNDEKNTDVKEAEVFSVSCVCVYFVLLIVYLAISSVVWHFYGFQYVQLRSIIETAFVLPSVAYLSVSAVKNTRTITISILAVGIFILAVGSYVISVLSIEKDPIVRWASIVDSATLLVVFPVYFILTNQPQHEESGESAVQSMKCSFAFTQLLGLHTLLVSVILAAAVFFYHYEVVDDVTIDAHLLTASWILCLALWKVFPRFEINQSRGLLSLTVIIPCISLALALLSTNTFIKFAADFLSLFQIVLQWKLLFSIEPSDLWKTERNEEDKTIVAQ</sequence>
<keyword evidence="1" id="KW-0812">Transmembrane</keyword>
<dbReference type="AlphaFoldDB" id="A0AAV5WIK1"/>
<feature type="transmembrane region" description="Helical" evidence="1">
    <location>
        <begin position="16"/>
        <end position="43"/>
    </location>
</feature>
<feature type="non-terminal residue" evidence="2">
    <location>
        <position position="1"/>
    </location>
</feature>
<organism evidence="2 3">
    <name type="scientific">Pristionchus fissidentatus</name>
    <dbReference type="NCBI Taxonomy" id="1538716"/>
    <lineage>
        <taxon>Eukaryota</taxon>
        <taxon>Metazoa</taxon>
        <taxon>Ecdysozoa</taxon>
        <taxon>Nematoda</taxon>
        <taxon>Chromadorea</taxon>
        <taxon>Rhabditida</taxon>
        <taxon>Rhabditina</taxon>
        <taxon>Diplogasteromorpha</taxon>
        <taxon>Diplogasteroidea</taxon>
        <taxon>Neodiplogasteridae</taxon>
        <taxon>Pristionchus</taxon>
    </lineage>
</organism>
<reference evidence="2" key="1">
    <citation type="submission" date="2023-10" db="EMBL/GenBank/DDBJ databases">
        <title>Genome assembly of Pristionchus species.</title>
        <authorList>
            <person name="Yoshida K."/>
            <person name="Sommer R.J."/>
        </authorList>
    </citation>
    <scope>NUCLEOTIDE SEQUENCE</scope>
    <source>
        <strain evidence="2">RS5133</strain>
    </source>
</reference>
<evidence type="ECO:0000256" key="1">
    <source>
        <dbReference type="SAM" id="Phobius"/>
    </source>
</evidence>
<feature type="transmembrane region" description="Helical" evidence="1">
    <location>
        <begin position="49"/>
        <end position="68"/>
    </location>
</feature>
<proteinExistence type="predicted"/>
<keyword evidence="1" id="KW-1133">Transmembrane helix</keyword>
<gene>
    <name evidence="2" type="ORF">PFISCL1PPCAC_21009</name>
</gene>
<feature type="transmembrane region" description="Helical" evidence="1">
    <location>
        <begin position="185"/>
        <end position="202"/>
    </location>
</feature>
<protein>
    <submittedName>
        <fullName evidence="2">Uncharacterized protein</fullName>
    </submittedName>
</protein>